<gene>
    <name evidence="2" type="ORF">ABA31_19260</name>
</gene>
<dbReference type="Proteomes" id="UP000321749">
    <property type="component" value="Unassembled WGS sequence"/>
</dbReference>
<feature type="compositionally biased region" description="Basic and acidic residues" evidence="1">
    <location>
        <begin position="1"/>
        <end position="10"/>
    </location>
</feature>
<name>A0AA87RHY1_9MICO</name>
<dbReference type="RefSeq" id="WP_146794976.1">
    <property type="nucleotide sequence ID" value="NZ_BJUU01000011.1"/>
</dbReference>
<evidence type="ECO:0000313" key="3">
    <source>
        <dbReference type="Proteomes" id="UP000321749"/>
    </source>
</evidence>
<dbReference type="AlphaFoldDB" id="A0AA87RHY1"/>
<proteinExistence type="predicted"/>
<evidence type="ECO:0000256" key="1">
    <source>
        <dbReference type="SAM" id="MobiDB-lite"/>
    </source>
</evidence>
<comment type="caution">
    <text evidence="2">The sequence shown here is derived from an EMBL/GenBank/DDBJ whole genome shotgun (WGS) entry which is preliminary data.</text>
</comment>
<sequence>MTAKESRLSGETEAAQDLGTGSTPNDTATRPQSTAARLSAVDDLLESAWAGLASCTLDLHRLREANDHLFAIYMLGFDAGIAAQDARVRQAEADSDRYYLRAMNAPDKAAEIERRLDVALDRMPDEIQPHGQRYFERALSAVMRGDAA</sequence>
<organism evidence="2 3">
    <name type="scientific">Agrococcus baldri</name>
    <dbReference type="NCBI Taxonomy" id="153730"/>
    <lineage>
        <taxon>Bacteria</taxon>
        <taxon>Bacillati</taxon>
        <taxon>Actinomycetota</taxon>
        <taxon>Actinomycetes</taxon>
        <taxon>Micrococcales</taxon>
        <taxon>Microbacteriaceae</taxon>
        <taxon>Agrococcus</taxon>
    </lineage>
</organism>
<protein>
    <submittedName>
        <fullName evidence="2">Uncharacterized protein</fullName>
    </submittedName>
</protein>
<reference evidence="2 3" key="1">
    <citation type="submission" date="2019-07" db="EMBL/GenBank/DDBJ databases">
        <title>Whole genome shotgun sequence of Agrococcus baldri NBRC 103055.</title>
        <authorList>
            <person name="Hosoyama A."/>
            <person name="Uohara A."/>
            <person name="Ohji S."/>
            <person name="Ichikawa N."/>
        </authorList>
    </citation>
    <scope>NUCLEOTIDE SEQUENCE [LARGE SCALE GENOMIC DNA]</scope>
    <source>
        <strain evidence="2 3">NBRC 103055</strain>
    </source>
</reference>
<feature type="compositionally biased region" description="Polar residues" evidence="1">
    <location>
        <begin position="19"/>
        <end position="32"/>
    </location>
</feature>
<keyword evidence="3" id="KW-1185">Reference proteome</keyword>
<feature type="region of interest" description="Disordered" evidence="1">
    <location>
        <begin position="1"/>
        <end position="32"/>
    </location>
</feature>
<dbReference type="EMBL" id="BJUU01000011">
    <property type="protein sequence ID" value="GEK80575.1"/>
    <property type="molecule type" value="Genomic_DNA"/>
</dbReference>
<evidence type="ECO:0000313" key="2">
    <source>
        <dbReference type="EMBL" id="GEK80575.1"/>
    </source>
</evidence>
<accession>A0AA87RHY1</accession>